<evidence type="ECO:0000313" key="2">
    <source>
        <dbReference type="EMBL" id="KAJ8969375.1"/>
    </source>
</evidence>
<dbReference type="EMBL" id="JAPWTJ010001815">
    <property type="protein sequence ID" value="KAJ8969375.1"/>
    <property type="molecule type" value="Genomic_DNA"/>
</dbReference>
<evidence type="ECO:0000256" key="1">
    <source>
        <dbReference type="SAM" id="MobiDB-lite"/>
    </source>
</evidence>
<dbReference type="Proteomes" id="UP001162164">
    <property type="component" value="Unassembled WGS sequence"/>
</dbReference>
<dbReference type="Gene3D" id="3.30.1370.50">
    <property type="entry name" value="R3H-like domain"/>
    <property type="match status" value="1"/>
</dbReference>
<gene>
    <name evidence="2" type="ORF">NQ317_002008</name>
</gene>
<sequence>MQQRGSCATMEAEEVEHSSTTPPSRGRHNSRLKVLGRSEALREETSPPREPSPNNNHLPSPCIKLIPSPQASPECANPVVVLSPSLNSPCKSPQCLSPTATLVPSPNSRCSPTPNSSIDYVSERLQPDHLQETLGSGYGSSSPKYLNKVNNTKNSETCSKQTSHNVRKKYICDCQNQNCIKCIKLHERNINNNLTNLNNNVVNSPNMLSVSRANSRGKLRQQSSSQGSFESSSNSPCLSRDSSSEQYTDTTGVDLEQFIPETLNRNAKDRALMLRIEQELVNLAKDKSLLMIKTFNFYVSNTISRKRKKLLNVCFVP</sequence>
<accession>A0ABQ9IZ57</accession>
<comment type="caution">
    <text evidence="2">The sequence shown here is derived from an EMBL/GenBank/DDBJ whole genome shotgun (WGS) entry which is preliminary data.</text>
</comment>
<reference evidence="2" key="1">
    <citation type="journal article" date="2023" name="Insect Mol. Biol.">
        <title>Genome sequencing provides insights into the evolution of gene families encoding plant cell wall-degrading enzymes in longhorned beetles.</title>
        <authorList>
            <person name="Shin N.R."/>
            <person name="Okamura Y."/>
            <person name="Kirsch R."/>
            <person name="Pauchet Y."/>
        </authorList>
    </citation>
    <scope>NUCLEOTIDE SEQUENCE</scope>
    <source>
        <strain evidence="2">MMC_N1</strain>
    </source>
</reference>
<organism evidence="2 3">
    <name type="scientific">Molorchus minor</name>
    <dbReference type="NCBI Taxonomy" id="1323400"/>
    <lineage>
        <taxon>Eukaryota</taxon>
        <taxon>Metazoa</taxon>
        <taxon>Ecdysozoa</taxon>
        <taxon>Arthropoda</taxon>
        <taxon>Hexapoda</taxon>
        <taxon>Insecta</taxon>
        <taxon>Pterygota</taxon>
        <taxon>Neoptera</taxon>
        <taxon>Endopterygota</taxon>
        <taxon>Coleoptera</taxon>
        <taxon>Polyphaga</taxon>
        <taxon>Cucujiformia</taxon>
        <taxon>Chrysomeloidea</taxon>
        <taxon>Cerambycidae</taxon>
        <taxon>Lamiinae</taxon>
        <taxon>Monochamini</taxon>
        <taxon>Molorchus</taxon>
    </lineage>
</organism>
<dbReference type="InterPro" id="IPR051937">
    <property type="entry name" value="R3H_domain_containing"/>
</dbReference>
<feature type="compositionally biased region" description="Low complexity" evidence="1">
    <location>
        <begin position="221"/>
        <end position="235"/>
    </location>
</feature>
<dbReference type="InterPro" id="IPR036867">
    <property type="entry name" value="R3H_dom_sf"/>
</dbReference>
<proteinExistence type="predicted"/>
<keyword evidence="3" id="KW-1185">Reference proteome</keyword>
<feature type="region of interest" description="Disordered" evidence="1">
    <location>
        <begin position="213"/>
        <end position="246"/>
    </location>
</feature>
<feature type="compositionally biased region" description="Polar residues" evidence="1">
    <location>
        <begin position="236"/>
        <end position="246"/>
    </location>
</feature>
<dbReference type="PANTHER" id="PTHR15672">
    <property type="entry name" value="CAMP-REGULATED PHOSPHOPROTEIN 21 RELATED R3H DOMAIN CONTAINING PROTEIN"/>
    <property type="match status" value="1"/>
</dbReference>
<feature type="region of interest" description="Disordered" evidence="1">
    <location>
        <begin position="1"/>
        <end position="65"/>
    </location>
</feature>
<protein>
    <submittedName>
        <fullName evidence="2">Uncharacterized protein</fullName>
    </submittedName>
</protein>
<evidence type="ECO:0000313" key="3">
    <source>
        <dbReference type="Proteomes" id="UP001162164"/>
    </source>
</evidence>
<dbReference type="SUPFAM" id="SSF82708">
    <property type="entry name" value="R3H domain"/>
    <property type="match status" value="1"/>
</dbReference>
<dbReference type="PANTHER" id="PTHR15672:SF8">
    <property type="entry name" value="PROTEIN ENCORE"/>
    <property type="match status" value="1"/>
</dbReference>
<name>A0ABQ9IZ57_9CUCU</name>